<organism evidence="2 3">
    <name type="scientific">Citricoccus parietis</name>
    <dbReference type="NCBI Taxonomy" id="592307"/>
    <lineage>
        <taxon>Bacteria</taxon>
        <taxon>Bacillati</taxon>
        <taxon>Actinomycetota</taxon>
        <taxon>Actinomycetes</taxon>
        <taxon>Micrococcales</taxon>
        <taxon>Micrococcaceae</taxon>
        <taxon>Citricoccus</taxon>
    </lineage>
</organism>
<keyword evidence="3" id="KW-1185">Reference proteome</keyword>
<comment type="caution">
    <text evidence="2">The sequence shown here is derived from an EMBL/GenBank/DDBJ whole genome shotgun (WGS) entry which is preliminary data.</text>
</comment>
<dbReference type="Proteomes" id="UP001589575">
    <property type="component" value="Unassembled WGS sequence"/>
</dbReference>
<protein>
    <submittedName>
        <fullName evidence="2">Uncharacterized protein</fullName>
    </submittedName>
</protein>
<evidence type="ECO:0000313" key="2">
    <source>
        <dbReference type="EMBL" id="MFB9073553.1"/>
    </source>
</evidence>
<feature type="compositionally biased region" description="Basic and acidic residues" evidence="1">
    <location>
        <begin position="28"/>
        <end position="38"/>
    </location>
</feature>
<feature type="region of interest" description="Disordered" evidence="1">
    <location>
        <begin position="1"/>
        <end position="55"/>
    </location>
</feature>
<dbReference type="EMBL" id="JBHMFI010000001">
    <property type="protein sequence ID" value="MFB9073553.1"/>
    <property type="molecule type" value="Genomic_DNA"/>
</dbReference>
<name>A0ABV5G3P6_9MICC</name>
<accession>A0ABV5G3P6</accession>
<reference evidence="2 3" key="1">
    <citation type="submission" date="2024-09" db="EMBL/GenBank/DDBJ databases">
        <authorList>
            <person name="Sun Q."/>
            <person name="Mori K."/>
        </authorList>
    </citation>
    <scope>NUCLEOTIDE SEQUENCE [LARGE SCALE GENOMIC DNA]</scope>
    <source>
        <strain evidence="2 3">CCM 7609</strain>
    </source>
</reference>
<evidence type="ECO:0000256" key="1">
    <source>
        <dbReference type="SAM" id="MobiDB-lite"/>
    </source>
</evidence>
<gene>
    <name evidence="2" type="ORF">ACFFX0_21075</name>
</gene>
<evidence type="ECO:0000313" key="3">
    <source>
        <dbReference type="Proteomes" id="UP001589575"/>
    </source>
</evidence>
<sequence>MEGTDRPAGHRFLPHELPLRAGPRHRSPAGDRPGEPHLNHRGPQPLAGVLLQLHP</sequence>
<proteinExistence type="predicted"/>
<feature type="compositionally biased region" description="Basic and acidic residues" evidence="1">
    <location>
        <begin position="1"/>
        <end position="18"/>
    </location>
</feature>